<evidence type="ECO:0000256" key="4">
    <source>
        <dbReference type="ARBA" id="ARBA00022692"/>
    </source>
</evidence>
<gene>
    <name evidence="10" type="ORF">PS467_08035</name>
</gene>
<feature type="region of interest" description="Disordered" evidence="8">
    <location>
        <begin position="1"/>
        <end position="25"/>
    </location>
</feature>
<name>A0ABY9UTJ8_9ACTN</name>
<evidence type="ECO:0000313" key="10">
    <source>
        <dbReference type="EMBL" id="WNE95302.1"/>
    </source>
</evidence>
<evidence type="ECO:0000256" key="5">
    <source>
        <dbReference type="ARBA" id="ARBA00022989"/>
    </source>
</evidence>
<dbReference type="Gene3D" id="1.10.3720.10">
    <property type="entry name" value="MetI-like"/>
    <property type="match status" value="1"/>
</dbReference>
<dbReference type="InterPro" id="IPR000515">
    <property type="entry name" value="MetI-like"/>
</dbReference>
<feature type="transmembrane region" description="Helical" evidence="7">
    <location>
        <begin position="109"/>
        <end position="130"/>
    </location>
</feature>
<evidence type="ECO:0000313" key="11">
    <source>
        <dbReference type="Proteomes" id="UP001305606"/>
    </source>
</evidence>
<dbReference type="RefSeq" id="WP_311034653.1">
    <property type="nucleotide sequence ID" value="NZ_CP117522.1"/>
</dbReference>
<comment type="similarity">
    <text evidence="7">Belongs to the binding-protein-dependent transport system permease family.</text>
</comment>
<organism evidence="10 11">
    <name type="scientific">Streptomyces luomodiensis</name>
    <dbReference type="NCBI Taxonomy" id="3026192"/>
    <lineage>
        <taxon>Bacteria</taxon>
        <taxon>Bacillati</taxon>
        <taxon>Actinomycetota</taxon>
        <taxon>Actinomycetes</taxon>
        <taxon>Kitasatosporales</taxon>
        <taxon>Streptomycetaceae</taxon>
        <taxon>Streptomyces</taxon>
    </lineage>
</organism>
<dbReference type="CDD" id="cd06261">
    <property type="entry name" value="TM_PBP2"/>
    <property type="match status" value="1"/>
</dbReference>
<keyword evidence="3" id="KW-1003">Cell membrane</keyword>
<reference evidence="10 11" key="1">
    <citation type="submission" date="2023-02" db="EMBL/GenBank/DDBJ databases">
        <title>Streptomyces sp. SCA4-21 with antifungal activity against Fusarium oxysporum f. sp. cubense, Streptomyces sp. SCA2-17 with antifungal activity against Fusarium oxysporum f. sp. cubense.</title>
        <authorList>
            <person name="Qi D."/>
        </authorList>
    </citation>
    <scope>NUCLEOTIDE SEQUENCE [LARGE SCALE GENOMIC DNA]</scope>
    <source>
        <strain evidence="10 11">SCA4-21</strain>
    </source>
</reference>
<evidence type="ECO:0000256" key="3">
    <source>
        <dbReference type="ARBA" id="ARBA00022475"/>
    </source>
</evidence>
<evidence type="ECO:0000259" key="9">
    <source>
        <dbReference type="PROSITE" id="PS50928"/>
    </source>
</evidence>
<keyword evidence="5 7" id="KW-1133">Transmembrane helix</keyword>
<feature type="transmembrane region" description="Helical" evidence="7">
    <location>
        <begin position="142"/>
        <end position="164"/>
    </location>
</feature>
<evidence type="ECO:0000256" key="8">
    <source>
        <dbReference type="SAM" id="MobiDB-lite"/>
    </source>
</evidence>
<dbReference type="SUPFAM" id="SSF161098">
    <property type="entry name" value="MetI-like"/>
    <property type="match status" value="1"/>
</dbReference>
<comment type="subcellular location">
    <subcellularLocation>
        <location evidence="1 7">Cell membrane</location>
        <topology evidence="1 7">Multi-pass membrane protein</topology>
    </subcellularLocation>
</comment>
<keyword evidence="6 7" id="KW-0472">Membrane</keyword>
<keyword evidence="2 7" id="KW-0813">Transport</keyword>
<protein>
    <submittedName>
        <fullName evidence="10">Carbohydrate ABC transporter permease</fullName>
    </submittedName>
</protein>
<dbReference type="Proteomes" id="UP001305606">
    <property type="component" value="Chromosome"/>
</dbReference>
<feature type="domain" description="ABC transmembrane type-1" evidence="9">
    <location>
        <begin position="105"/>
        <end position="294"/>
    </location>
</feature>
<dbReference type="PANTHER" id="PTHR43744:SF12">
    <property type="entry name" value="ABC TRANSPORTER PERMEASE PROTEIN MG189-RELATED"/>
    <property type="match status" value="1"/>
</dbReference>
<feature type="transmembrane region" description="Helical" evidence="7">
    <location>
        <begin position="275"/>
        <end position="294"/>
    </location>
</feature>
<keyword evidence="4 7" id="KW-0812">Transmembrane</keyword>
<accession>A0ABY9UTJ8</accession>
<proteinExistence type="inferred from homology"/>
<dbReference type="PROSITE" id="PS50928">
    <property type="entry name" value="ABC_TM1"/>
    <property type="match status" value="1"/>
</dbReference>
<evidence type="ECO:0000256" key="6">
    <source>
        <dbReference type="ARBA" id="ARBA00023136"/>
    </source>
</evidence>
<feature type="transmembrane region" description="Helical" evidence="7">
    <location>
        <begin position="176"/>
        <end position="194"/>
    </location>
</feature>
<sequence>MTTESLRPRAGARARTPRDTPTPSRRRFRLSLRPRAGRQHHAGPVAYVLLGLATVFSLFPLYFTLVAASSDNTRVTQSPPPFLPGPHLFDNLGKAWQDAALGKAMMNSLIVAGVIGLSTVLFATLAGFALAKLRFKGRNIALMLVIGTMLVPPQLGVVPLFMMMTELGWGQQLPAVIFPTLVSAVGVFFMRQYLSEALPDELIEAGRVDGAHSLRIFWSIVLPIARPAMAVLFMITFVHAWNDFFWPFIVLDMGNPTVPVALTQLSAGYVRDQSLIMAGALLGTLPLLAMFIVFGRQIVGGIMQGAVKG</sequence>
<evidence type="ECO:0000256" key="7">
    <source>
        <dbReference type="RuleBase" id="RU363032"/>
    </source>
</evidence>
<dbReference type="EMBL" id="CP117522">
    <property type="protein sequence ID" value="WNE95302.1"/>
    <property type="molecule type" value="Genomic_DNA"/>
</dbReference>
<dbReference type="PANTHER" id="PTHR43744">
    <property type="entry name" value="ABC TRANSPORTER PERMEASE PROTEIN MG189-RELATED-RELATED"/>
    <property type="match status" value="1"/>
</dbReference>
<feature type="compositionally biased region" description="Low complexity" evidence="8">
    <location>
        <begin position="8"/>
        <end position="23"/>
    </location>
</feature>
<keyword evidence="11" id="KW-1185">Reference proteome</keyword>
<evidence type="ECO:0000256" key="1">
    <source>
        <dbReference type="ARBA" id="ARBA00004651"/>
    </source>
</evidence>
<dbReference type="Pfam" id="PF00528">
    <property type="entry name" value="BPD_transp_1"/>
    <property type="match status" value="1"/>
</dbReference>
<feature type="transmembrane region" description="Helical" evidence="7">
    <location>
        <begin position="45"/>
        <end position="65"/>
    </location>
</feature>
<feature type="transmembrane region" description="Helical" evidence="7">
    <location>
        <begin position="215"/>
        <end position="241"/>
    </location>
</feature>
<dbReference type="InterPro" id="IPR035906">
    <property type="entry name" value="MetI-like_sf"/>
</dbReference>
<evidence type="ECO:0000256" key="2">
    <source>
        <dbReference type="ARBA" id="ARBA00022448"/>
    </source>
</evidence>